<dbReference type="AlphaFoldDB" id="A0A6B0UHY4"/>
<feature type="chain" id="PRO_5025518941" evidence="1">
    <location>
        <begin position="23"/>
        <end position="105"/>
    </location>
</feature>
<proteinExistence type="predicted"/>
<reference evidence="2" key="1">
    <citation type="submission" date="2019-12" db="EMBL/GenBank/DDBJ databases">
        <title>An insight into the sialome of adult female Ixodes ricinus ticks feeding for 6 days.</title>
        <authorList>
            <person name="Perner J."/>
            <person name="Ribeiro J.M.C."/>
        </authorList>
    </citation>
    <scope>NUCLEOTIDE SEQUENCE</scope>
    <source>
        <strain evidence="2">Semi-engorged</strain>
        <tissue evidence="2">Salivary glands</tissue>
    </source>
</reference>
<protein>
    <submittedName>
        <fullName evidence="2">Putative secreted protein</fullName>
    </submittedName>
</protein>
<organism evidence="2">
    <name type="scientific">Ixodes ricinus</name>
    <name type="common">Common tick</name>
    <name type="synonym">Acarus ricinus</name>
    <dbReference type="NCBI Taxonomy" id="34613"/>
    <lineage>
        <taxon>Eukaryota</taxon>
        <taxon>Metazoa</taxon>
        <taxon>Ecdysozoa</taxon>
        <taxon>Arthropoda</taxon>
        <taxon>Chelicerata</taxon>
        <taxon>Arachnida</taxon>
        <taxon>Acari</taxon>
        <taxon>Parasitiformes</taxon>
        <taxon>Ixodida</taxon>
        <taxon>Ixodoidea</taxon>
        <taxon>Ixodidae</taxon>
        <taxon>Ixodinae</taxon>
        <taxon>Ixodes</taxon>
    </lineage>
</organism>
<name>A0A6B0UHY4_IXORI</name>
<evidence type="ECO:0000313" key="2">
    <source>
        <dbReference type="EMBL" id="MXU88986.1"/>
    </source>
</evidence>
<keyword evidence="1" id="KW-0732">Signal</keyword>
<evidence type="ECO:0000256" key="1">
    <source>
        <dbReference type="SAM" id="SignalP"/>
    </source>
</evidence>
<dbReference type="EMBL" id="GIFC01006903">
    <property type="protein sequence ID" value="MXU88986.1"/>
    <property type="molecule type" value="Transcribed_RNA"/>
</dbReference>
<feature type="signal peptide" evidence="1">
    <location>
        <begin position="1"/>
        <end position="22"/>
    </location>
</feature>
<sequence length="105" mass="10839">MSSAAFWFSGLMSCTTVGTTWATVVVTLVTLGTESGGMAGWAGSTRVEHSMVLPHVRGPSASRGEKWPSTGCCRKGAPESVLGGSTSIGRCEATPICCWIVLASE</sequence>
<accession>A0A6B0UHY4</accession>